<reference evidence="2 3" key="1">
    <citation type="submission" date="2024-01" db="EMBL/GenBank/DDBJ databases">
        <title>Mariniflexile litorale sp. nov., isolated from the shallow sediments of the Sea of Japan.</title>
        <authorList>
            <person name="Romanenko L."/>
            <person name="Bystritskaya E."/>
            <person name="Isaeva M."/>
        </authorList>
    </citation>
    <scope>NUCLEOTIDE SEQUENCE [LARGE SCALE GENOMIC DNA]</scope>
    <source>
        <strain evidence="2 3">KCTC 32427</strain>
    </source>
</reference>
<protein>
    <submittedName>
        <fullName evidence="2">Uncharacterized protein</fullName>
    </submittedName>
</protein>
<evidence type="ECO:0000313" key="3">
    <source>
        <dbReference type="Proteomes" id="UP001416393"/>
    </source>
</evidence>
<proteinExistence type="predicted"/>
<dbReference type="Proteomes" id="UP001416393">
    <property type="component" value="Unassembled WGS sequence"/>
</dbReference>
<dbReference type="EMBL" id="JAZHYP010000004">
    <property type="protein sequence ID" value="MEN3324153.1"/>
    <property type="molecule type" value="Genomic_DNA"/>
</dbReference>
<evidence type="ECO:0000256" key="1">
    <source>
        <dbReference type="SAM" id="SignalP"/>
    </source>
</evidence>
<accession>A0ABV0AAY9</accession>
<organism evidence="2 3">
    <name type="scientific">Mariniflexile soesokkakense</name>
    <dbReference type="NCBI Taxonomy" id="1343160"/>
    <lineage>
        <taxon>Bacteria</taxon>
        <taxon>Pseudomonadati</taxon>
        <taxon>Bacteroidota</taxon>
        <taxon>Flavobacteriia</taxon>
        <taxon>Flavobacteriales</taxon>
        <taxon>Flavobacteriaceae</taxon>
        <taxon>Mariniflexile</taxon>
    </lineage>
</organism>
<dbReference type="RefSeq" id="WP_346241959.1">
    <property type="nucleotide sequence ID" value="NZ_JAZHYP010000004.1"/>
</dbReference>
<feature type="signal peptide" evidence="1">
    <location>
        <begin position="1"/>
        <end position="20"/>
    </location>
</feature>
<sequence>MKRTVLLLAGLLIGLTTVSATNLNNNNNENGIVKRYRYAQPIVFVERGVEFLIFPDGSFDFNTNINGVYNGSNSRRSSINASYNGPRISVNYSSSQPKGTYISRDRNGTIRSIGDVYLNYDRYGKVTRIGSVFVDYSRGRNATLAQVGGLRVNYNHYGEIVNIYGQINRYNTNCNVCGTLSCTVNHKHKKGHNDCDRDDDRYDNDDNYYYYKQNGKEKKYKKYKR</sequence>
<evidence type="ECO:0000313" key="2">
    <source>
        <dbReference type="EMBL" id="MEN3324153.1"/>
    </source>
</evidence>
<keyword evidence="3" id="KW-1185">Reference proteome</keyword>
<feature type="chain" id="PRO_5045767931" evidence="1">
    <location>
        <begin position="21"/>
        <end position="225"/>
    </location>
</feature>
<keyword evidence="1" id="KW-0732">Signal</keyword>
<comment type="caution">
    <text evidence="2">The sequence shown here is derived from an EMBL/GenBank/DDBJ whole genome shotgun (WGS) entry which is preliminary data.</text>
</comment>
<name>A0ABV0AAY9_9FLAO</name>
<gene>
    <name evidence="2" type="ORF">VP395_10465</name>
</gene>